<keyword evidence="1" id="KW-0732">Signal</keyword>
<feature type="signal peptide" evidence="1">
    <location>
        <begin position="1"/>
        <end position="19"/>
    </location>
</feature>
<proteinExistence type="predicted"/>
<organism evidence="2 3">
    <name type="scientific">Enterovibrio norvegicus FF-454</name>
    <dbReference type="NCBI Taxonomy" id="1185651"/>
    <lineage>
        <taxon>Bacteria</taxon>
        <taxon>Pseudomonadati</taxon>
        <taxon>Pseudomonadota</taxon>
        <taxon>Gammaproteobacteria</taxon>
        <taxon>Vibrionales</taxon>
        <taxon>Vibrionaceae</taxon>
        <taxon>Enterovibrio</taxon>
    </lineage>
</organism>
<accession>A0A1E5C8M6</accession>
<dbReference type="Proteomes" id="UP000095039">
    <property type="component" value="Unassembled WGS sequence"/>
</dbReference>
<keyword evidence="3" id="KW-1185">Reference proteome</keyword>
<evidence type="ECO:0000313" key="2">
    <source>
        <dbReference type="EMBL" id="OEE61819.1"/>
    </source>
</evidence>
<dbReference type="AlphaFoldDB" id="A0A1E5C8M6"/>
<gene>
    <name evidence="2" type="ORF">A1OK_08660</name>
</gene>
<dbReference type="RefSeq" id="WP_016960424.1">
    <property type="nucleotide sequence ID" value="NZ_AJWN02000043.1"/>
</dbReference>
<evidence type="ECO:0000256" key="1">
    <source>
        <dbReference type="SAM" id="SignalP"/>
    </source>
</evidence>
<reference evidence="2 3" key="1">
    <citation type="journal article" date="2012" name="Science">
        <title>Ecological populations of bacteria act as socially cohesive units of antibiotic production and resistance.</title>
        <authorList>
            <person name="Cordero O.X."/>
            <person name="Wildschutte H."/>
            <person name="Kirkup B."/>
            <person name="Proehl S."/>
            <person name="Ngo L."/>
            <person name="Hussain F."/>
            <person name="Le Roux F."/>
            <person name="Mincer T."/>
            <person name="Polz M.F."/>
        </authorList>
    </citation>
    <scope>NUCLEOTIDE SEQUENCE [LARGE SCALE GENOMIC DNA]</scope>
    <source>
        <strain evidence="2 3">FF-454</strain>
    </source>
</reference>
<feature type="chain" id="PRO_5009172518" evidence="1">
    <location>
        <begin position="20"/>
        <end position="104"/>
    </location>
</feature>
<sequence length="104" mass="11032">MKKVLIAMSMLAASSAAFAGTMNDDVDMRVTAVGQGAWVQVLQNGAPVEGATVTLSGSLGEYVTPENGRVFVMTEAPFTRTGVFTAMLENGNEIQRSIVIPRDH</sequence>
<name>A0A1E5C8M6_9GAMM</name>
<dbReference type="EMBL" id="AJWN02000043">
    <property type="protein sequence ID" value="OEE61819.1"/>
    <property type="molecule type" value="Genomic_DNA"/>
</dbReference>
<evidence type="ECO:0000313" key="3">
    <source>
        <dbReference type="Proteomes" id="UP000095039"/>
    </source>
</evidence>
<protein>
    <submittedName>
        <fullName evidence="2">Uncharacterized protein</fullName>
    </submittedName>
</protein>
<comment type="caution">
    <text evidence="2">The sequence shown here is derived from an EMBL/GenBank/DDBJ whole genome shotgun (WGS) entry which is preliminary data.</text>
</comment>